<dbReference type="AlphaFoldDB" id="A0A087MFK4"/>
<dbReference type="Proteomes" id="UP000029085">
    <property type="component" value="Unassembled WGS sequence"/>
</dbReference>
<proteinExistence type="predicted"/>
<gene>
    <name evidence="1" type="ORF">N788_07935</name>
</gene>
<keyword evidence="2" id="KW-1185">Reference proteome</keyword>
<evidence type="ECO:0000313" key="1">
    <source>
        <dbReference type="EMBL" id="KFL35657.1"/>
    </source>
</evidence>
<dbReference type="STRING" id="1121014.N788_07935"/>
<evidence type="ECO:0008006" key="3">
    <source>
        <dbReference type="Google" id="ProtNLM"/>
    </source>
</evidence>
<dbReference type="EMBL" id="AVCJ01000050">
    <property type="protein sequence ID" value="KFL35657.1"/>
    <property type="molecule type" value="Genomic_DNA"/>
</dbReference>
<dbReference type="InterPro" id="IPR014917">
    <property type="entry name" value="DUF1800"/>
</dbReference>
<comment type="caution">
    <text evidence="1">The sequence shown here is derived from an EMBL/GenBank/DDBJ whole genome shotgun (WGS) entry which is preliminary data.</text>
</comment>
<name>A0A087MFK4_9GAMM</name>
<dbReference type="PATRIC" id="fig|1121014.3.peg.2489"/>
<dbReference type="Pfam" id="PF08811">
    <property type="entry name" value="DUF1800"/>
    <property type="match status" value="1"/>
</dbReference>
<dbReference type="OrthoDB" id="9772295at2"/>
<protein>
    <recommendedName>
        <fullName evidence="3">DUF1800 domain-containing protein</fullName>
    </recommendedName>
</protein>
<evidence type="ECO:0000313" key="2">
    <source>
        <dbReference type="Proteomes" id="UP000029085"/>
    </source>
</evidence>
<organism evidence="1 2">
    <name type="scientific">Arenimonas donghaensis DSM 18148 = HO3-R19</name>
    <dbReference type="NCBI Taxonomy" id="1121014"/>
    <lineage>
        <taxon>Bacteria</taxon>
        <taxon>Pseudomonadati</taxon>
        <taxon>Pseudomonadota</taxon>
        <taxon>Gammaproteobacteria</taxon>
        <taxon>Lysobacterales</taxon>
        <taxon>Lysobacteraceae</taxon>
        <taxon>Arenimonas</taxon>
    </lineage>
</organism>
<sequence length="472" mass="50737">MTSETAFSALNRFGLGARPGEADGLGDARDWLLGQLRPGIPGSFSGLPGSRQYLAREQAYLARARTGRNAGDDGQEPAVDAVAGFRQSFGADLQREYGTRLRHALATDQGFLERLVRFWSNHFAVSVDKFAALLYAAPMEREAIRPHLLGKFGDLLVSASQHPGMLRYLDNAQSIGERSPMAERRARRGQQLGLNENLAREILELHTLGVDGGYTQDDVRELARALTGWSTPAPLDERVSARRLQREPLGPHGAVFRGVAHEPGARVVLGKRYREAGADQAEAILRDLALHPSTARHLAGKLARHFVADDPPAALVDALAARYLDSGGDLGAMTRALVGHPLAWSASARKFKTPDDFLVSALRAFAITDVPDPRRVIGLLDRMGQPPFNPRSPAGFADDAGAWAGADGLFKRMQVAEVLAGMVPPGATPGARAQAVIGPRLDAETRRAMAGAESPAQGIAVLLASPAFQWRT</sequence>
<dbReference type="RefSeq" id="WP_034225691.1">
    <property type="nucleotide sequence ID" value="NZ_AVCJ01000050.1"/>
</dbReference>
<reference evidence="2" key="1">
    <citation type="submission" date="2013-08" db="EMBL/GenBank/DDBJ databases">
        <title>Genome sequencing of Arenimonas donghaensis.</title>
        <authorList>
            <person name="Chen F."/>
            <person name="Wang G."/>
        </authorList>
    </citation>
    <scope>NUCLEOTIDE SEQUENCE [LARGE SCALE GENOMIC DNA]</scope>
    <source>
        <strain evidence="2">HO3-R19</strain>
    </source>
</reference>
<reference evidence="1 2" key="2">
    <citation type="journal article" date="2015" name="Stand. Genomic Sci.">
        <title>High quality draft genomic sequence of Arenimonas donghaensis DSM 18148(T).</title>
        <authorList>
            <person name="Chen F."/>
            <person name="Wang H."/>
            <person name="Cao Y."/>
            <person name="Li X."/>
            <person name="Wang G."/>
        </authorList>
    </citation>
    <scope>NUCLEOTIDE SEQUENCE [LARGE SCALE GENOMIC DNA]</scope>
    <source>
        <strain evidence="1 2">HO3-R19</strain>
    </source>
</reference>
<accession>A0A087MFK4</accession>